<dbReference type="Gene3D" id="3.40.50.1580">
    <property type="entry name" value="Nucleoside phosphorylase domain"/>
    <property type="match status" value="1"/>
</dbReference>
<dbReference type="InterPro" id="IPR035994">
    <property type="entry name" value="Nucleoside_phosphorylase_sf"/>
</dbReference>
<reference evidence="1 2" key="1">
    <citation type="journal article" date="2019" name="Appl. Microbiol. Biotechnol.">
        <title>Genome sequence of Isaria javanica and comparative genome analysis insights into family S53 peptidase evolution in fungal entomopathogens.</title>
        <authorList>
            <person name="Lin R."/>
            <person name="Zhang X."/>
            <person name="Xin B."/>
            <person name="Zou M."/>
            <person name="Gao Y."/>
            <person name="Qin F."/>
            <person name="Hu Q."/>
            <person name="Xie B."/>
            <person name="Cheng X."/>
        </authorList>
    </citation>
    <scope>NUCLEOTIDE SEQUENCE [LARGE SCALE GENOMIC DNA]</scope>
    <source>
        <strain evidence="1 2">IJ1G</strain>
    </source>
</reference>
<dbReference type="EMBL" id="SPUK01000011">
    <property type="protein sequence ID" value="TQV93804.1"/>
    <property type="molecule type" value="Genomic_DNA"/>
</dbReference>
<dbReference type="GO" id="GO:0003824">
    <property type="term" value="F:catalytic activity"/>
    <property type="evidence" value="ECO:0007669"/>
    <property type="project" value="InterPro"/>
</dbReference>
<keyword evidence="2" id="KW-1185">Reference proteome</keyword>
<dbReference type="GO" id="GO:0009116">
    <property type="term" value="P:nucleoside metabolic process"/>
    <property type="evidence" value="ECO:0007669"/>
    <property type="project" value="InterPro"/>
</dbReference>
<proteinExistence type="predicted"/>
<gene>
    <name evidence="1" type="ORF">IF1G_07536</name>
</gene>
<dbReference type="InterPro" id="IPR053137">
    <property type="entry name" value="NLR-like"/>
</dbReference>
<comment type="caution">
    <text evidence="1">The sequence shown here is derived from an EMBL/GenBank/DDBJ whole genome shotgun (WGS) entry which is preliminary data.</text>
</comment>
<dbReference type="OrthoDB" id="1577640at2759"/>
<sequence>MPVPEDYTIGWISAIRPEYVAAQEFLDDEHDPPELLSSDDTNDYTLGRIWKHNVVIAVLPDGDYGTYPAANVATNMLRSFPNVRIGVLVGIGGGVPTPEQDIRLGDIVVSAPRNGQGGVFEYDFSKTIQNKAFQHTRFLNQPPIALRTALTGIQAQYERKGHQLEAAVTTVLEKNTRLQDKYKRPAPATDRLFKSKVTCDPRGCAAFCANEPSNLVARRERRPNEDNPAVHYGLIASANQLMKDATVRDKLAAEKDVLCFEMEAAGLMNAFPCVVIRGICDYSDTHKYEEWQGYAAMTAAAYAKDLLCRMTPSRVKAKGKITEILLEVLEEHRDIAKEQLQTPKDLAKQRLSREEQDKRQECRKLFRLTTSSRDATYEWYKDRVAERVDGTCSWLLGHEKFQE</sequence>
<dbReference type="AlphaFoldDB" id="A0A545UWG8"/>
<evidence type="ECO:0000313" key="1">
    <source>
        <dbReference type="EMBL" id="TQV93804.1"/>
    </source>
</evidence>
<dbReference type="STRING" id="43265.A0A545UWG8"/>
<dbReference type="PANTHER" id="PTHR46082">
    <property type="entry name" value="ATP/GTP-BINDING PROTEIN-RELATED"/>
    <property type="match status" value="1"/>
</dbReference>
<protein>
    <submittedName>
        <fullName evidence="1">G-protein beta WD-40 repeats containing protein</fullName>
    </submittedName>
</protein>
<evidence type="ECO:0000313" key="2">
    <source>
        <dbReference type="Proteomes" id="UP000315783"/>
    </source>
</evidence>
<organism evidence="1 2">
    <name type="scientific">Cordyceps javanica</name>
    <dbReference type="NCBI Taxonomy" id="43265"/>
    <lineage>
        <taxon>Eukaryota</taxon>
        <taxon>Fungi</taxon>
        <taxon>Dikarya</taxon>
        <taxon>Ascomycota</taxon>
        <taxon>Pezizomycotina</taxon>
        <taxon>Sordariomycetes</taxon>
        <taxon>Hypocreomycetidae</taxon>
        <taxon>Hypocreales</taxon>
        <taxon>Cordycipitaceae</taxon>
        <taxon>Cordyceps</taxon>
    </lineage>
</organism>
<accession>A0A545UWG8</accession>
<dbReference type="SUPFAM" id="SSF53167">
    <property type="entry name" value="Purine and uridine phosphorylases"/>
    <property type="match status" value="1"/>
</dbReference>
<dbReference type="PANTHER" id="PTHR46082:SF11">
    <property type="entry name" value="AAA+ ATPASE DOMAIN-CONTAINING PROTEIN-RELATED"/>
    <property type="match status" value="1"/>
</dbReference>
<name>A0A545UWG8_9HYPO</name>
<dbReference type="Proteomes" id="UP000315783">
    <property type="component" value="Unassembled WGS sequence"/>
</dbReference>